<dbReference type="InterPro" id="IPR043171">
    <property type="entry name" value="Ap4A_phos1/2-like"/>
</dbReference>
<dbReference type="Gene3D" id="3.30.428.70">
    <property type="match status" value="1"/>
</dbReference>
<dbReference type="InterPro" id="IPR019200">
    <property type="entry name" value="ATP_adenylylTrfase_C"/>
</dbReference>
<organism evidence="3 4">
    <name type="scientific">Aspergillus udagawae</name>
    <dbReference type="NCBI Taxonomy" id="91492"/>
    <lineage>
        <taxon>Eukaryota</taxon>
        <taxon>Fungi</taxon>
        <taxon>Dikarya</taxon>
        <taxon>Ascomycota</taxon>
        <taxon>Pezizomycotina</taxon>
        <taxon>Eurotiomycetes</taxon>
        <taxon>Eurotiomycetidae</taxon>
        <taxon>Eurotiales</taxon>
        <taxon>Aspergillaceae</taxon>
        <taxon>Aspergillus</taxon>
        <taxon>Aspergillus subgen. Fumigati</taxon>
    </lineage>
</organism>
<proteinExistence type="predicted"/>
<evidence type="ECO:0000259" key="2">
    <source>
        <dbReference type="Pfam" id="PF19327"/>
    </source>
</evidence>
<dbReference type="SUPFAM" id="SSF54197">
    <property type="entry name" value="HIT-like"/>
    <property type="match status" value="1"/>
</dbReference>
<dbReference type="EMBL" id="BLKC01000041">
    <property type="protein sequence ID" value="GFF40471.1"/>
    <property type="molecule type" value="Genomic_DNA"/>
</dbReference>
<reference evidence="3 4" key="1">
    <citation type="submission" date="2020-01" db="EMBL/GenBank/DDBJ databases">
        <title>Draft genome sequence of Aspergillus udagawae IFM 46972.</title>
        <authorList>
            <person name="Takahashi H."/>
            <person name="Yaguchi T."/>
        </authorList>
    </citation>
    <scope>NUCLEOTIDE SEQUENCE [LARGE SCALE GENOMIC DNA]</scope>
    <source>
        <strain evidence="3 4">IFM 46972</strain>
    </source>
</reference>
<dbReference type="InterPro" id="IPR045759">
    <property type="entry name" value="Ap4A_phos1/2_N"/>
</dbReference>
<sequence length="301" mass="33737">MATAIDYDTLLARFDDLVARDIIYYSPPTTIRLNDAGFPQFQFEFYISPSLRTKPPYIGDDLHSNDSALPEGFGPGSDIANADPDLLIATINRTHLLVINKFSVFRPQLLLLTCDSYRRQHEPLTVEDFAAIHSVLISSKTPHLVIYNCGPIAGASRNHKHVQILPRPAHLFPDDPNIDPGMIPFQFVLRCLRGLDFESLDCPSKLSEVHQELLAEAKERLGHSASTDTEEYFPHNVVLVREWMIVIPRRSNNFEGTTANAAGMMGSVWLKSEDELDRWKQVGPTKALAGLGFPRESEKKG</sequence>
<dbReference type="PANTHER" id="PTHR38420:SF1">
    <property type="entry name" value="PUTATIVE (AFU_ORTHOLOGUE AFUA_5G14690)-RELATED"/>
    <property type="match status" value="1"/>
</dbReference>
<evidence type="ECO:0000313" key="3">
    <source>
        <dbReference type="EMBL" id="GFF40471.1"/>
    </source>
</evidence>
<dbReference type="Pfam" id="PF19327">
    <property type="entry name" value="Ap4A_phos_N"/>
    <property type="match status" value="1"/>
</dbReference>
<gene>
    <name evidence="3" type="ORF">IFM46972_06225</name>
</gene>
<feature type="domain" description="ATP adenylyltransferase C-terminal" evidence="1">
    <location>
        <begin position="183"/>
        <end position="294"/>
    </location>
</feature>
<dbReference type="GO" id="GO:0005524">
    <property type="term" value="F:ATP binding"/>
    <property type="evidence" value="ECO:0007669"/>
    <property type="project" value="InterPro"/>
</dbReference>
<evidence type="ECO:0000313" key="4">
    <source>
        <dbReference type="Proteomes" id="UP000465221"/>
    </source>
</evidence>
<dbReference type="GO" id="GO:0003877">
    <property type="term" value="F:ATP:ADP adenylyltransferase activity"/>
    <property type="evidence" value="ECO:0007669"/>
    <property type="project" value="InterPro"/>
</dbReference>
<dbReference type="InterPro" id="IPR009163">
    <property type="entry name" value="Ap4A_phos1/2"/>
</dbReference>
<dbReference type="InterPro" id="IPR036265">
    <property type="entry name" value="HIT-like_sf"/>
</dbReference>
<comment type="caution">
    <text evidence="3">The sequence shown here is derived from an EMBL/GenBank/DDBJ whole genome shotgun (WGS) entry which is preliminary data.</text>
</comment>
<evidence type="ECO:0000259" key="1">
    <source>
        <dbReference type="Pfam" id="PF09830"/>
    </source>
</evidence>
<name>A0A8H3NVX6_9EURO</name>
<dbReference type="Pfam" id="PF09830">
    <property type="entry name" value="ATP_transf"/>
    <property type="match status" value="1"/>
</dbReference>
<protein>
    <submittedName>
        <fullName evidence="3">5',5'''-P-1,P-4-tetraphosphate phosphorylase 2</fullName>
    </submittedName>
</protein>
<dbReference type="PANTHER" id="PTHR38420">
    <property type="entry name" value="AP-4-A PHOSPHORYLASE II"/>
    <property type="match status" value="1"/>
</dbReference>
<dbReference type="GO" id="GO:0009117">
    <property type="term" value="P:nucleotide metabolic process"/>
    <property type="evidence" value="ECO:0007669"/>
    <property type="project" value="InterPro"/>
</dbReference>
<accession>A0A8H3NVX6</accession>
<dbReference type="AlphaFoldDB" id="A0A8H3NVX6"/>
<dbReference type="Proteomes" id="UP000465221">
    <property type="component" value="Unassembled WGS sequence"/>
</dbReference>
<feature type="domain" description="Ap4A phosphorylase 1/2 N-terminal" evidence="2">
    <location>
        <begin position="82"/>
        <end position="169"/>
    </location>
</feature>